<gene>
    <name evidence="3" type="ORF">CBOVIS_LOCUS10757</name>
</gene>
<dbReference type="AlphaFoldDB" id="A0A8S1FDA8"/>
<dbReference type="PANTHER" id="PTHR45908">
    <property type="entry name" value="PROTEIN CBG11750-RELATED"/>
    <property type="match status" value="1"/>
</dbReference>
<dbReference type="Proteomes" id="UP000494206">
    <property type="component" value="Unassembled WGS sequence"/>
</dbReference>
<sequence>MFLCLVLIIIPTALSSKSCEQCLSEGHHYCPSVKACNFSPCPDVIKKVINCPWVPNSTFAYDDHVARTQWLPLFGAGATDVKHAQMCFDNKWPTMKLSRRIYVNCSDPSPVLPETKCSMITAYDTTKKILVMSFRGTNGAEQLTEEFLDVLKAKSAFFDSGKVYKYFYDAFVYIWKGGLESEMRNLKYLYPDYDLWVTGHSLGGALASLGASWVVKAGLFKPEKIKLLTVGQPRTGDYDYALWHQNTFPYSYRVVHHKDIVPHIPPQYEPDDDRMYHHRTEIWYNNNMEVGSEYHVCQEADGFHCSNQQLDTSNEDHMHYYNTDLGIYGPSGCVKG</sequence>
<keyword evidence="1" id="KW-0732">Signal</keyword>
<dbReference type="PANTHER" id="PTHR45908:SF10">
    <property type="entry name" value="FUNGAL LIPASE-LIKE DOMAIN-CONTAINING PROTEIN"/>
    <property type="match status" value="1"/>
</dbReference>
<dbReference type="SUPFAM" id="SSF53474">
    <property type="entry name" value="alpha/beta-Hydrolases"/>
    <property type="match status" value="1"/>
</dbReference>
<dbReference type="InterPro" id="IPR029058">
    <property type="entry name" value="AB_hydrolase_fold"/>
</dbReference>
<evidence type="ECO:0000313" key="3">
    <source>
        <dbReference type="EMBL" id="CAB3409061.1"/>
    </source>
</evidence>
<protein>
    <recommendedName>
        <fullName evidence="2">Fungal lipase-type domain-containing protein</fullName>
    </recommendedName>
</protein>
<dbReference type="Gene3D" id="3.40.50.1820">
    <property type="entry name" value="alpha/beta hydrolase"/>
    <property type="match status" value="1"/>
</dbReference>
<name>A0A8S1FDA8_9PELO</name>
<dbReference type="OrthoDB" id="426718at2759"/>
<reference evidence="3 4" key="1">
    <citation type="submission" date="2020-04" db="EMBL/GenBank/DDBJ databases">
        <authorList>
            <person name="Laetsch R D."/>
            <person name="Stevens L."/>
            <person name="Kumar S."/>
            <person name="Blaxter L. M."/>
        </authorList>
    </citation>
    <scope>NUCLEOTIDE SEQUENCE [LARGE SCALE GENOMIC DNA]</scope>
</reference>
<dbReference type="InterPro" id="IPR002921">
    <property type="entry name" value="Fungal_lipase-type"/>
</dbReference>
<feature type="signal peptide" evidence="1">
    <location>
        <begin position="1"/>
        <end position="15"/>
    </location>
</feature>
<dbReference type="GO" id="GO:0006629">
    <property type="term" value="P:lipid metabolic process"/>
    <property type="evidence" value="ECO:0007669"/>
    <property type="project" value="InterPro"/>
</dbReference>
<feature type="domain" description="Fungal lipase-type" evidence="2">
    <location>
        <begin position="131"/>
        <end position="268"/>
    </location>
</feature>
<dbReference type="EMBL" id="CADEPM010000008">
    <property type="protein sequence ID" value="CAB3409061.1"/>
    <property type="molecule type" value="Genomic_DNA"/>
</dbReference>
<keyword evidence="4" id="KW-1185">Reference proteome</keyword>
<evidence type="ECO:0000256" key="1">
    <source>
        <dbReference type="SAM" id="SignalP"/>
    </source>
</evidence>
<dbReference type="Pfam" id="PF01764">
    <property type="entry name" value="Lipase_3"/>
    <property type="match status" value="1"/>
</dbReference>
<accession>A0A8S1FDA8</accession>
<evidence type="ECO:0000259" key="2">
    <source>
        <dbReference type="Pfam" id="PF01764"/>
    </source>
</evidence>
<dbReference type="CDD" id="cd00519">
    <property type="entry name" value="Lipase_3"/>
    <property type="match status" value="1"/>
</dbReference>
<evidence type="ECO:0000313" key="4">
    <source>
        <dbReference type="Proteomes" id="UP000494206"/>
    </source>
</evidence>
<proteinExistence type="predicted"/>
<feature type="chain" id="PRO_5035755739" description="Fungal lipase-type domain-containing protein" evidence="1">
    <location>
        <begin position="16"/>
        <end position="336"/>
    </location>
</feature>
<comment type="caution">
    <text evidence="3">The sequence shown here is derived from an EMBL/GenBank/DDBJ whole genome shotgun (WGS) entry which is preliminary data.</text>
</comment>
<organism evidence="3 4">
    <name type="scientific">Caenorhabditis bovis</name>
    <dbReference type="NCBI Taxonomy" id="2654633"/>
    <lineage>
        <taxon>Eukaryota</taxon>
        <taxon>Metazoa</taxon>
        <taxon>Ecdysozoa</taxon>
        <taxon>Nematoda</taxon>
        <taxon>Chromadorea</taxon>
        <taxon>Rhabditida</taxon>
        <taxon>Rhabditina</taxon>
        <taxon>Rhabditomorpha</taxon>
        <taxon>Rhabditoidea</taxon>
        <taxon>Rhabditidae</taxon>
        <taxon>Peloderinae</taxon>
        <taxon>Caenorhabditis</taxon>
    </lineage>
</organism>